<accession>F0UT09</accession>
<protein>
    <submittedName>
        <fullName evidence="1">Predicted protein</fullName>
    </submittedName>
</protein>
<name>F0UT09_AJEC8</name>
<gene>
    <name evidence="1" type="ORF">HCEG_08251</name>
</gene>
<dbReference type="AlphaFoldDB" id="F0UT09"/>
<dbReference type="EMBL" id="DS990642">
    <property type="protein sequence ID" value="EGC49036.1"/>
    <property type="molecule type" value="Genomic_DNA"/>
</dbReference>
<evidence type="ECO:0000313" key="1">
    <source>
        <dbReference type="EMBL" id="EGC49036.1"/>
    </source>
</evidence>
<dbReference type="HOGENOM" id="CLU_1749073_0_0_1"/>
<proteinExistence type="predicted"/>
<sequence length="149" mass="16884">MTNIAKRLEEISSQIATTSDNEKDCKITESCTSLNKCKADTVESKDDVKKHMPSPVMTSLKTYSTKYFLIDLKNMNTDELCAGLVNINLSVTSNNTPTIATPSMMSKKPIKKYEVIVINENTDVQVYNNHRQEMMIIKKNKVVEMIIEE</sequence>
<organism evidence="2">
    <name type="scientific">Ajellomyces capsulatus (strain H88)</name>
    <name type="common">Darling's disease fungus</name>
    <name type="synonym">Histoplasma capsulatum</name>
    <dbReference type="NCBI Taxonomy" id="544711"/>
    <lineage>
        <taxon>Eukaryota</taxon>
        <taxon>Fungi</taxon>
        <taxon>Dikarya</taxon>
        <taxon>Ascomycota</taxon>
        <taxon>Pezizomycotina</taxon>
        <taxon>Eurotiomycetes</taxon>
        <taxon>Eurotiomycetidae</taxon>
        <taxon>Onygenales</taxon>
        <taxon>Ajellomycetaceae</taxon>
        <taxon>Histoplasma</taxon>
    </lineage>
</organism>
<reference evidence="2" key="1">
    <citation type="submission" date="2008-07" db="EMBL/GenBank/DDBJ databases">
        <title>Annotation of Ajellomyces capsulatus strain H88.</title>
        <authorList>
            <person name="Champion M."/>
            <person name="Cuomo C."/>
            <person name="Ma L.-J."/>
            <person name="Henn M.R."/>
            <person name="Sil A."/>
            <person name="Goldman B."/>
            <person name="Young S.K."/>
            <person name="Kodira C.D."/>
            <person name="Zeng Q."/>
            <person name="Koehrsen M."/>
            <person name="Alvarado L."/>
            <person name="Berlin A."/>
            <person name="Borenstein D."/>
            <person name="Chen Z."/>
            <person name="Engels R."/>
            <person name="Freedman E."/>
            <person name="Gellesch M."/>
            <person name="Goldberg J."/>
            <person name="Griggs A."/>
            <person name="Gujja S."/>
            <person name="Heiman D."/>
            <person name="Hepburn T."/>
            <person name="Howarth C."/>
            <person name="Jen D."/>
            <person name="Larson L."/>
            <person name="Lewis B."/>
            <person name="Mehta T."/>
            <person name="Park D."/>
            <person name="Pearson M."/>
            <person name="Roberts A."/>
            <person name="Saif S."/>
            <person name="Shea T."/>
            <person name="Shenoy N."/>
            <person name="Sisk P."/>
            <person name="Stolte C."/>
            <person name="Sykes S."/>
            <person name="Walk T."/>
            <person name="White J."/>
            <person name="Yandava C."/>
            <person name="Klein B."/>
            <person name="McEwen J.G."/>
            <person name="Puccia R."/>
            <person name="Goldman G.H."/>
            <person name="Felipe M.S."/>
            <person name="Nino-Vega G."/>
            <person name="San-Blas G."/>
            <person name="Taylor J."/>
            <person name="Mendoza L."/>
            <person name="Galagan J."/>
            <person name="Nusbaum C."/>
            <person name="Birren B."/>
        </authorList>
    </citation>
    <scope>NUCLEOTIDE SEQUENCE [LARGE SCALE GENOMIC DNA]</scope>
    <source>
        <strain evidence="2">H88</strain>
    </source>
</reference>
<dbReference type="Proteomes" id="UP000008142">
    <property type="component" value="Unassembled WGS sequence"/>
</dbReference>
<evidence type="ECO:0000313" key="2">
    <source>
        <dbReference type="Proteomes" id="UP000008142"/>
    </source>
</evidence>